<gene>
    <name evidence="1" type="primary">cas8c</name>
    <name evidence="1" type="ORF">HLH33_13335</name>
</gene>
<dbReference type="Proteomes" id="UP000550787">
    <property type="component" value="Unassembled WGS sequence"/>
</dbReference>
<dbReference type="RefSeq" id="WP_183116146.1">
    <property type="nucleotide sequence ID" value="NZ_JABEQG010000027.1"/>
</dbReference>
<dbReference type="NCBIfam" id="TIGR01863">
    <property type="entry name" value="cas_Csd1"/>
    <property type="match status" value="1"/>
</dbReference>
<sequence length="607" mass="67487">MTIQKRPGPLEALVDFYARMDDAEDPGWGREKFGWCVVIDAEGQPIDVLDQHDHDGRKPRPRLFLVPAAVKRASGIAPNFLWDKTSYVLGRTAGAGKRTAQEHEAFVAFNLKRMAETSDVGLVAFRRFLERWTPAQFDTPLFPAEMLDANIMFRLEGDRDYLHRRPAAQRLVEAALDNGHERQSFCLVTGQRAAPARLHPTIKGVEGAQTSGASLVSFNLDAFCSYDRKQGDNAPTSQAAAFRYGAALNRLLTRDGPNRLRRPIGDATVIFWADGSDAQVAKKADAWIQEAIAPNLLDADAARRIGEELTALAQGRPLSQLRPDIPPDTRFYVMGLSPNAARLSVRFWLSDSLDVFAHRLAEHYEDTRIAPSPWSRPPTVNLLLARTVAAQDKYDNIPPLLAGEIMRAILTGTPYPRTWLAAILMRLRAGDDPATGWHAAALRAVLQRRRRLTKNASDNGDVPVSLNRDYPSIGYQLGRLFAVYELAQRAALGMGVKATMRDKYFAAASAAPASIFPVIIRNSQNHLSNVRKRTPGWAGVIERELDEIFGRITPSGPHVLPRALSLEHQGEFAIGYYHQRRERIGGRMAETALQDDEQDIEDNATHD</sequence>
<accession>A0A7W4I6S8</accession>
<dbReference type="EMBL" id="JABEQG010000027">
    <property type="protein sequence ID" value="MBB2157282.1"/>
    <property type="molecule type" value="Genomic_DNA"/>
</dbReference>
<comment type="caution">
    <text evidence="1">The sequence shown here is derived from an EMBL/GenBank/DDBJ whole genome shotgun (WGS) entry which is preliminary data.</text>
</comment>
<organism evidence="1 2">
    <name type="scientific">Gluconacetobacter diazotrophicus</name>
    <name type="common">Acetobacter diazotrophicus</name>
    <dbReference type="NCBI Taxonomy" id="33996"/>
    <lineage>
        <taxon>Bacteria</taxon>
        <taxon>Pseudomonadati</taxon>
        <taxon>Pseudomonadota</taxon>
        <taxon>Alphaproteobacteria</taxon>
        <taxon>Acetobacterales</taxon>
        <taxon>Acetobacteraceae</taxon>
        <taxon>Gluconacetobacter</taxon>
    </lineage>
</organism>
<dbReference type="CDD" id="cd09757">
    <property type="entry name" value="Cas8c_I-C"/>
    <property type="match status" value="1"/>
</dbReference>
<evidence type="ECO:0000313" key="1">
    <source>
        <dbReference type="EMBL" id="MBB2157282.1"/>
    </source>
</evidence>
<evidence type="ECO:0000313" key="2">
    <source>
        <dbReference type="Proteomes" id="UP000550787"/>
    </source>
</evidence>
<protein>
    <submittedName>
        <fullName evidence="1">Type I-C CRISPR-associated protein Cas8c/Csd1</fullName>
    </submittedName>
</protein>
<reference evidence="1 2" key="1">
    <citation type="submission" date="2020-04" db="EMBL/GenBank/DDBJ databases">
        <title>Description of novel Gluconacetobacter.</title>
        <authorList>
            <person name="Sombolestani A."/>
        </authorList>
    </citation>
    <scope>NUCLEOTIDE SEQUENCE [LARGE SCALE GENOMIC DNA]</scope>
    <source>
        <strain evidence="1 2">LMG 7603</strain>
    </source>
</reference>
<name>A0A7W4I6S8_GLUDI</name>
<dbReference type="Pfam" id="PF09709">
    <property type="entry name" value="Cas_Csd1"/>
    <property type="match status" value="1"/>
</dbReference>
<dbReference type="InterPro" id="IPR010144">
    <property type="entry name" value="CRISPR-assoc_prot_Csd1-typ"/>
</dbReference>
<proteinExistence type="predicted"/>
<dbReference type="AlphaFoldDB" id="A0A7W4I6S8"/>